<dbReference type="Gene3D" id="3.40.50.880">
    <property type="match status" value="1"/>
</dbReference>
<evidence type="ECO:0000313" key="2">
    <source>
        <dbReference type="EMBL" id="HIT40899.1"/>
    </source>
</evidence>
<feature type="non-terminal residue" evidence="2">
    <location>
        <position position="561"/>
    </location>
</feature>
<dbReference type="Proteomes" id="UP000886860">
    <property type="component" value="Unassembled WGS sequence"/>
</dbReference>
<gene>
    <name evidence="2" type="ORF">IAB60_02180</name>
</gene>
<feature type="transmembrane region" description="Helical" evidence="1">
    <location>
        <begin position="452"/>
        <end position="468"/>
    </location>
</feature>
<protein>
    <submittedName>
        <fullName evidence="2">Uncharacterized protein</fullName>
    </submittedName>
</protein>
<accession>A0A9D1KEJ1</accession>
<keyword evidence="1" id="KW-0812">Transmembrane</keyword>
<evidence type="ECO:0000313" key="3">
    <source>
        <dbReference type="Proteomes" id="UP000886860"/>
    </source>
</evidence>
<feature type="transmembrane region" description="Helical" evidence="1">
    <location>
        <begin position="418"/>
        <end position="440"/>
    </location>
</feature>
<dbReference type="SUPFAM" id="SSF52317">
    <property type="entry name" value="Class I glutamine amidotransferase-like"/>
    <property type="match status" value="1"/>
</dbReference>
<name>A0A9D1KEJ1_9FIRM</name>
<dbReference type="AlphaFoldDB" id="A0A9D1KEJ1"/>
<organism evidence="2 3">
    <name type="scientific">Candidatus Caccovicinus merdipullorum</name>
    <dbReference type="NCBI Taxonomy" id="2840724"/>
    <lineage>
        <taxon>Bacteria</taxon>
        <taxon>Bacillati</taxon>
        <taxon>Bacillota</taxon>
        <taxon>Clostridia</taxon>
        <taxon>Eubacteriales</taxon>
        <taxon>Candidatus Caccovicinus</taxon>
    </lineage>
</organism>
<dbReference type="InterPro" id="IPR029062">
    <property type="entry name" value="Class_I_gatase-like"/>
</dbReference>
<sequence>MSEDRMRIFSSWKRYNRTPSGQERTAAGFSAQGALRGRQRILRGGILFLFLCCGLVHGGTLQAYADETEGSSVAAVDSAYGYRNSPVAMEASYGYDNMAKGGRYLPIYVTLTNQLTEPFSGKVLVKSMESDFKIYQYEYPVSLAGEETMQINLNVPLGLRADQLYVYLQDADGEEIMQKRLKINIRQDTPELLIGVLSDSQGQLEYLNGVGIQHSTLLTRTCAMVAGSIPEQAAGLDQLDVLLITNYDIRRLNSGQIDTINEWVSRGGVLLLGTGAGGEEAAEMFLADNLAEPLPDSQERTVNMGDELAIYGPSDAELVLDTTLVKIRDGQVVLSSGGMPVLTAVNREKGMVAVAAYDFTDIGEFCQDHPYVDKLFTSLLGEDRIRQLAEYLYDGGNSNYLEVQSLINSGSVENLPAVSLYVIVIAGYILLAGPGLYFFLKHRQAGRFYGRSVVILSVCCGMLVYLMGSETRFDDTFFNYASIRDYSGGTVVESTYLNIRAPYNRPYSASIDPTYDIRPITRITSYDRSQLARYFGEERANITVSYDEDATRMSVWNIPAF</sequence>
<proteinExistence type="predicted"/>
<evidence type="ECO:0000256" key="1">
    <source>
        <dbReference type="SAM" id="Phobius"/>
    </source>
</evidence>
<keyword evidence="1" id="KW-1133">Transmembrane helix</keyword>
<keyword evidence="1" id="KW-0472">Membrane</keyword>
<comment type="caution">
    <text evidence="2">The sequence shown here is derived from an EMBL/GenBank/DDBJ whole genome shotgun (WGS) entry which is preliminary data.</text>
</comment>
<reference evidence="2" key="2">
    <citation type="journal article" date="2021" name="PeerJ">
        <title>Extensive microbial diversity within the chicken gut microbiome revealed by metagenomics and culture.</title>
        <authorList>
            <person name="Gilroy R."/>
            <person name="Ravi A."/>
            <person name="Getino M."/>
            <person name="Pursley I."/>
            <person name="Horton D.L."/>
            <person name="Alikhan N.F."/>
            <person name="Baker D."/>
            <person name="Gharbi K."/>
            <person name="Hall N."/>
            <person name="Watson M."/>
            <person name="Adriaenssens E.M."/>
            <person name="Foster-Nyarko E."/>
            <person name="Jarju S."/>
            <person name="Secka A."/>
            <person name="Antonio M."/>
            <person name="Oren A."/>
            <person name="Chaudhuri R.R."/>
            <person name="La Ragione R."/>
            <person name="Hildebrand F."/>
            <person name="Pallen M.J."/>
        </authorList>
    </citation>
    <scope>NUCLEOTIDE SEQUENCE</scope>
    <source>
        <strain evidence="2">CHK123-3438</strain>
    </source>
</reference>
<dbReference type="EMBL" id="DVKS01000038">
    <property type="protein sequence ID" value="HIT40899.1"/>
    <property type="molecule type" value="Genomic_DNA"/>
</dbReference>
<reference evidence="2" key="1">
    <citation type="submission" date="2020-10" db="EMBL/GenBank/DDBJ databases">
        <authorList>
            <person name="Gilroy R."/>
        </authorList>
    </citation>
    <scope>NUCLEOTIDE SEQUENCE</scope>
    <source>
        <strain evidence="2">CHK123-3438</strain>
    </source>
</reference>